<name>A0A1Y1WCU6_9FUNG</name>
<keyword evidence="8" id="KW-1185">Reference proteome</keyword>
<keyword evidence="4" id="KW-0804">Transcription</keyword>
<dbReference type="Pfam" id="PF00172">
    <property type="entry name" value="Zn_clus"/>
    <property type="match status" value="1"/>
</dbReference>
<organism evidence="7 8">
    <name type="scientific">Linderina pennispora</name>
    <dbReference type="NCBI Taxonomy" id="61395"/>
    <lineage>
        <taxon>Eukaryota</taxon>
        <taxon>Fungi</taxon>
        <taxon>Fungi incertae sedis</taxon>
        <taxon>Zoopagomycota</taxon>
        <taxon>Kickxellomycotina</taxon>
        <taxon>Kickxellomycetes</taxon>
        <taxon>Kickxellales</taxon>
        <taxon>Kickxellaceae</taxon>
        <taxon>Linderina</taxon>
    </lineage>
</organism>
<gene>
    <name evidence="7" type="ORF">DL89DRAFT_122630</name>
</gene>
<evidence type="ECO:0000256" key="5">
    <source>
        <dbReference type="ARBA" id="ARBA00023242"/>
    </source>
</evidence>
<dbReference type="Gene3D" id="4.10.240.10">
    <property type="entry name" value="Zn(2)-C6 fungal-type DNA-binding domain"/>
    <property type="match status" value="1"/>
</dbReference>
<dbReference type="PROSITE" id="PS00463">
    <property type="entry name" value="ZN2_CY6_FUNGAL_1"/>
    <property type="match status" value="1"/>
</dbReference>
<dbReference type="OrthoDB" id="2123952at2759"/>
<dbReference type="SMART" id="SM00066">
    <property type="entry name" value="GAL4"/>
    <property type="match status" value="1"/>
</dbReference>
<keyword evidence="2" id="KW-0479">Metal-binding</keyword>
<protein>
    <recommendedName>
        <fullName evidence="6">Zn(2)-C6 fungal-type domain-containing protein</fullName>
    </recommendedName>
</protein>
<dbReference type="InterPro" id="IPR001138">
    <property type="entry name" value="Zn2Cys6_DnaBD"/>
</dbReference>
<evidence type="ECO:0000256" key="3">
    <source>
        <dbReference type="ARBA" id="ARBA00023015"/>
    </source>
</evidence>
<evidence type="ECO:0000256" key="1">
    <source>
        <dbReference type="ARBA" id="ARBA00004123"/>
    </source>
</evidence>
<dbReference type="GO" id="GO:0008270">
    <property type="term" value="F:zinc ion binding"/>
    <property type="evidence" value="ECO:0007669"/>
    <property type="project" value="InterPro"/>
</dbReference>
<dbReference type="CDD" id="cd00067">
    <property type="entry name" value="GAL4"/>
    <property type="match status" value="1"/>
</dbReference>
<dbReference type="GeneID" id="63799873"/>
<keyword evidence="3" id="KW-0805">Transcription regulation</keyword>
<dbReference type="PANTHER" id="PTHR47338:SF5">
    <property type="entry name" value="ZN(II)2CYS6 TRANSCRIPTION FACTOR (EUROFUNG)"/>
    <property type="match status" value="1"/>
</dbReference>
<evidence type="ECO:0000313" key="8">
    <source>
        <dbReference type="Proteomes" id="UP000193922"/>
    </source>
</evidence>
<proteinExistence type="predicted"/>
<sequence length="95" mass="10923">MSLQLNSAPLLHSCERCRQKKRKCSGDKPACTWCRKHNAICEYRQSIRIRKQLDALAPRWRQSDPMSRWQAGRVFAHSIDGAQQHHRSALGAISP</sequence>
<dbReference type="InterPro" id="IPR036864">
    <property type="entry name" value="Zn2-C6_fun-type_DNA-bd_sf"/>
</dbReference>
<dbReference type="GO" id="GO:0000981">
    <property type="term" value="F:DNA-binding transcription factor activity, RNA polymerase II-specific"/>
    <property type="evidence" value="ECO:0007669"/>
    <property type="project" value="InterPro"/>
</dbReference>
<dbReference type="SUPFAM" id="SSF57701">
    <property type="entry name" value="Zn2/Cys6 DNA-binding domain"/>
    <property type="match status" value="1"/>
</dbReference>
<dbReference type="PANTHER" id="PTHR47338">
    <property type="entry name" value="ZN(II)2CYS6 TRANSCRIPTION FACTOR (EUROFUNG)-RELATED"/>
    <property type="match status" value="1"/>
</dbReference>
<evidence type="ECO:0000313" key="7">
    <source>
        <dbReference type="EMBL" id="ORX71262.1"/>
    </source>
</evidence>
<reference evidence="7 8" key="1">
    <citation type="submission" date="2016-07" db="EMBL/GenBank/DDBJ databases">
        <title>Pervasive Adenine N6-methylation of Active Genes in Fungi.</title>
        <authorList>
            <consortium name="DOE Joint Genome Institute"/>
            <person name="Mondo S.J."/>
            <person name="Dannebaum R.O."/>
            <person name="Kuo R.C."/>
            <person name="Labutti K."/>
            <person name="Haridas S."/>
            <person name="Kuo A."/>
            <person name="Salamov A."/>
            <person name="Ahrendt S.R."/>
            <person name="Lipzen A."/>
            <person name="Sullivan W."/>
            <person name="Andreopoulos W.B."/>
            <person name="Clum A."/>
            <person name="Lindquist E."/>
            <person name="Daum C."/>
            <person name="Ramamoorthy G.K."/>
            <person name="Gryganskyi A."/>
            <person name="Culley D."/>
            <person name="Magnuson J.K."/>
            <person name="James T.Y."/>
            <person name="O'Malley M.A."/>
            <person name="Stajich J.E."/>
            <person name="Spatafora J.W."/>
            <person name="Visel A."/>
            <person name="Grigoriev I.V."/>
        </authorList>
    </citation>
    <scope>NUCLEOTIDE SEQUENCE [LARGE SCALE GENOMIC DNA]</scope>
    <source>
        <strain evidence="7 8">ATCC 12442</strain>
    </source>
</reference>
<dbReference type="EMBL" id="MCFD01000004">
    <property type="protein sequence ID" value="ORX71262.1"/>
    <property type="molecule type" value="Genomic_DNA"/>
</dbReference>
<evidence type="ECO:0000256" key="4">
    <source>
        <dbReference type="ARBA" id="ARBA00023163"/>
    </source>
</evidence>
<evidence type="ECO:0000256" key="2">
    <source>
        <dbReference type="ARBA" id="ARBA00022723"/>
    </source>
</evidence>
<evidence type="ECO:0000259" key="6">
    <source>
        <dbReference type="PROSITE" id="PS50048"/>
    </source>
</evidence>
<feature type="domain" description="Zn(2)-C6 fungal-type" evidence="6">
    <location>
        <begin position="13"/>
        <end position="43"/>
    </location>
</feature>
<dbReference type="PROSITE" id="PS50048">
    <property type="entry name" value="ZN2_CY6_FUNGAL_2"/>
    <property type="match status" value="1"/>
</dbReference>
<comment type="subcellular location">
    <subcellularLocation>
        <location evidence="1">Nucleus</location>
    </subcellularLocation>
</comment>
<comment type="caution">
    <text evidence="7">The sequence shown here is derived from an EMBL/GenBank/DDBJ whole genome shotgun (WGS) entry which is preliminary data.</text>
</comment>
<dbReference type="InterPro" id="IPR050815">
    <property type="entry name" value="TF_fung"/>
</dbReference>
<dbReference type="AlphaFoldDB" id="A0A1Y1WCU6"/>
<dbReference type="GO" id="GO:0005634">
    <property type="term" value="C:nucleus"/>
    <property type="evidence" value="ECO:0007669"/>
    <property type="project" value="UniProtKB-SubCell"/>
</dbReference>
<accession>A0A1Y1WCU6</accession>
<dbReference type="RefSeq" id="XP_040744777.1">
    <property type="nucleotide sequence ID" value="XM_040883225.1"/>
</dbReference>
<keyword evidence="5" id="KW-0539">Nucleus</keyword>
<dbReference type="Proteomes" id="UP000193922">
    <property type="component" value="Unassembled WGS sequence"/>
</dbReference>